<sequence length="290" mass="33808">DNIRIVLIGKTGVGKSSTANTLLGGNKYFATDTALESVTSACDWNTCTHKSISYTFIDTPGFMDTGKDKHNVCEEVVASLQYAHPGPHVFLIVLQFNRFTKEDHEAIAQMKELFGEDFTQNYGVLLFTHGDDIKHHMDEWFEFNGVGDDAFRIECEKRFKEGATKIPQLGELRAACSGRMFVIDNRTKGDARKTEAFRFYSALHDWGLGKDYCRIKHRFVEMLEDDRRKKYEIFAEEDRERTNKHEEEQLRLEAEQLRCRKKIATERQEKYERKHQGLQIRERELERQGH</sequence>
<evidence type="ECO:0000256" key="2">
    <source>
        <dbReference type="ARBA" id="ARBA00022741"/>
    </source>
</evidence>
<accession>A0A8J1UUW3</accession>
<dbReference type="Pfam" id="PF04548">
    <property type="entry name" value="AIG1"/>
    <property type="match status" value="1"/>
</dbReference>
<dbReference type="AlphaFoldDB" id="A0A8J1UUW3"/>
<dbReference type="InterPro" id="IPR045058">
    <property type="entry name" value="GIMA/IAN/Toc"/>
</dbReference>
<proteinExistence type="inferred from homology"/>
<dbReference type="OrthoDB" id="431287at2759"/>
<dbReference type="EMBL" id="CAIIXF020000003">
    <property type="protein sequence ID" value="CAH1778998.1"/>
    <property type="molecule type" value="Genomic_DNA"/>
</dbReference>
<evidence type="ECO:0000256" key="3">
    <source>
        <dbReference type="ARBA" id="ARBA00023134"/>
    </source>
</evidence>
<keyword evidence="3" id="KW-0342">GTP-binding</keyword>
<comment type="caution">
    <text evidence="4">The sequence shown here is derived from an EMBL/GenBank/DDBJ whole genome shotgun (WGS) entry which is preliminary data.</text>
</comment>
<dbReference type="PANTHER" id="PTHR10903:SF184">
    <property type="entry name" value="GTP-BINDING PROTEIN A"/>
    <property type="match status" value="1"/>
</dbReference>
<name>A0A8J1UUW3_OWEFU</name>
<feature type="non-terminal residue" evidence="4">
    <location>
        <position position="1"/>
    </location>
</feature>
<dbReference type="InterPro" id="IPR027417">
    <property type="entry name" value="P-loop_NTPase"/>
</dbReference>
<dbReference type="PROSITE" id="PS51720">
    <property type="entry name" value="G_AIG1"/>
    <property type="match status" value="1"/>
</dbReference>
<keyword evidence="2" id="KW-0547">Nucleotide-binding</keyword>
<organism evidence="4 5">
    <name type="scientific">Owenia fusiformis</name>
    <name type="common">Polychaete worm</name>
    <dbReference type="NCBI Taxonomy" id="6347"/>
    <lineage>
        <taxon>Eukaryota</taxon>
        <taxon>Metazoa</taxon>
        <taxon>Spiralia</taxon>
        <taxon>Lophotrochozoa</taxon>
        <taxon>Annelida</taxon>
        <taxon>Polychaeta</taxon>
        <taxon>Sedentaria</taxon>
        <taxon>Canalipalpata</taxon>
        <taxon>Sabellida</taxon>
        <taxon>Oweniida</taxon>
        <taxon>Oweniidae</taxon>
        <taxon>Owenia</taxon>
    </lineage>
</organism>
<dbReference type="InterPro" id="IPR006703">
    <property type="entry name" value="G_AIG1"/>
</dbReference>
<gene>
    <name evidence="4" type="ORF">OFUS_LOCUS5849</name>
</gene>
<evidence type="ECO:0000256" key="1">
    <source>
        <dbReference type="ARBA" id="ARBA00008535"/>
    </source>
</evidence>
<dbReference type="GO" id="GO:0005525">
    <property type="term" value="F:GTP binding"/>
    <property type="evidence" value="ECO:0007669"/>
    <property type="project" value="UniProtKB-KW"/>
</dbReference>
<protein>
    <submittedName>
        <fullName evidence="4">Uncharacterized protein</fullName>
    </submittedName>
</protein>
<evidence type="ECO:0000313" key="4">
    <source>
        <dbReference type="EMBL" id="CAH1778998.1"/>
    </source>
</evidence>
<dbReference type="Proteomes" id="UP000749559">
    <property type="component" value="Unassembled WGS sequence"/>
</dbReference>
<dbReference type="PANTHER" id="PTHR10903">
    <property type="entry name" value="GTPASE, IMAP FAMILY MEMBER-RELATED"/>
    <property type="match status" value="1"/>
</dbReference>
<dbReference type="Gene3D" id="3.40.50.300">
    <property type="entry name" value="P-loop containing nucleotide triphosphate hydrolases"/>
    <property type="match status" value="1"/>
</dbReference>
<evidence type="ECO:0000313" key="5">
    <source>
        <dbReference type="Proteomes" id="UP000749559"/>
    </source>
</evidence>
<comment type="similarity">
    <text evidence="1">Belongs to the TRAFAC class TrmE-Era-EngA-EngB-Septin-like GTPase superfamily. AIG1/Toc34/Toc159-like paraseptin GTPase family. IAN subfamily.</text>
</comment>
<dbReference type="SUPFAM" id="SSF52540">
    <property type="entry name" value="P-loop containing nucleoside triphosphate hydrolases"/>
    <property type="match status" value="1"/>
</dbReference>
<keyword evidence="5" id="KW-1185">Reference proteome</keyword>
<reference evidence="4" key="1">
    <citation type="submission" date="2022-03" db="EMBL/GenBank/DDBJ databases">
        <authorList>
            <person name="Martin C."/>
        </authorList>
    </citation>
    <scope>NUCLEOTIDE SEQUENCE</scope>
</reference>